<keyword evidence="2" id="KW-0238">DNA-binding</keyword>
<comment type="caution">
    <text evidence="5">The sequence shown here is derived from an EMBL/GenBank/DDBJ whole genome shotgun (WGS) entry which is preliminary data.</text>
</comment>
<dbReference type="PANTHER" id="PTHR43280:SF2">
    <property type="entry name" value="HTH-TYPE TRANSCRIPTIONAL REGULATOR EXSA"/>
    <property type="match status" value="1"/>
</dbReference>
<dbReference type="PATRIC" id="fig|1195236.3.peg.3582"/>
<keyword evidence="1" id="KW-0805">Transcription regulation</keyword>
<sequence length="287" mass="34086">MVPSHISEEIVYDNPLQPVRVLHEFRNEKVTGKWHYHNELELIAVVRGEFSIYTKDKIFRLTAGDVAIIGSFEPHHSFKDEGIMEYIVLQFDIFKYIGQNLISYMKYFTEAGRLYSKLNYIFTESPEVKRRIFDHINEISREYARREKGYEIAMYSLIYKIILELVRSDRSSLLDLKNDSGIIKLLPVLDYIEKNISSRVDMQEAAKLMNLDYFYFGKYFKKYTGKTFLEYVNYKKIVNAELILLTRDVSVLETASLIGMPNMANFYKFFYKYNKCSPKEFRRKLLL</sequence>
<dbReference type="STRING" id="1195236.CTER_3355"/>
<dbReference type="SMART" id="SM00342">
    <property type="entry name" value="HTH_ARAC"/>
    <property type="match status" value="1"/>
</dbReference>
<dbReference type="Pfam" id="PF12833">
    <property type="entry name" value="HTH_18"/>
    <property type="match status" value="1"/>
</dbReference>
<dbReference type="Pfam" id="PF07883">
    <property type="entry name" value="Cupin_2"/>
    <property type="match status" value="1"/>
</dbReference>
<dbReference type="Gene3D" id="1.10.10.60">
    <property type="entry name" value="Homeodomain-like"/>
    <property type="match status" value="2"/>
</dbReference>
<evidence type="ECO:0000259" key="4">
    <source>
        <dbReference type="PROSITE" id="PS01124"/>
    </source>
</evidence>
<dbReference type="SUPFAM" id="SSF51215">
    <property type="entry name" value="Regulatory protein AraC"/>
    <property type="match status" value="1"/>
</dbReference>
<gene>
    <name evidence="5" type="ORF">CTER_3355</name>
</gene>
<evidence type="ECO:0000313" key="6">
    <source>
        <dbReference type="Proteomes" id="UP000014155"/>
    </source>
</evidence>
<dbReference type="Gene3D" id="2.60.120.10">
    <property type="entry name" value="Jelly Rolls"/>
    <property type="match status" value="1"/>
</dbReference>
<proteinExistence type="predicted"/>
<evidence type="ECO:0000256" key="1">
    <source>
        <dbReference type="ARBA" id="ARBA00023015"/>
    </source>
</evidence>
<evidence type="ECO:0000313" key="5">
    <source>
        <dbReference type="EMBL" id="EMS70766.1"/>
    </source>
</evidence>
<dbReference type="SUPFAM" id="SSF46689">
    <property type="entry name" value="Homeodomain-like"/>
    <property type="match status" value="2"/>
</dbReference>
<organism evidence="5 6">
    <name type="scientific">Ruminiclostridium cellobioparum subsp. termitidis CT1112</name>
    <dbReference type="NCBI Taxonomy" id="1195236"/>
    <lineage>
        <taxon>Bacteria</taxon>
        <taxon>Bacillati</taxon>
        <taxon>Bacillota</taxon>
        <taxon>Clostridia</taxon>
        <taxon>Eubacteriales</taxon>
        <taxon>Oscillospiraceae</taxon>
        <taxon>Ruminiclostridium</taxon>
    </lineage>
</organism>
<dbReference type="AlphaFoldDB" id="S0FKB8"/>
<dbReference type="RefSeq" id="WP_004627545.1">
    <property type="nucleotide sequence ID" value="NZ_AORV01000046.1"/>
</dbReference>
<dbReference type="InterPro" id="IPR009057">
    <property type="entry name" value="Homeodomain-like_sf"/>
</dbReference>
<keyword evidence="6" id="KW-1185">Reference proteome</keyword>
<dbReference type="GO" id="GO:0003700">
    <property type="term" value="F:DNA-binding transcription factor activity"/>
    <property type="evidence" value="ECO:0007669"/>
    <property type="project" value="InterPro"/>
</dbReference>
<evidence type="ECO:0000256" key="3">
    <source>
        <dbReference type="ARBA" id="ARBA00023163"/>
    </source>
</evidence>
<dbReference type="GO" id="GO:0043565">
    <property type="term" value="F:sequence-specific DNA binding"/>
    <property type="evidence" value="ECO:0007669"/>
    <property type="project" value="InterPro"/>
</dbReference>
<dbReference type="Proteomes" id="UP000014155">
    <property type="component" value="Unassembled WGS sequence"/>
</dbReference>
<dbReference type="PROSITE" id="PS01124">
    <property type="entry name" value="HTH_ARAC_FAMILY_2"/>
    <property type="match status" value="1"/>
</dbReference>
<keyword evidence="3" id="KW-0804">Transcription</keyword>
<accession>S0FKB8</accession>
<reference evidence="5 6" key="1">
    <citation type="journal article" date="2013" name="Genome Announc.">
        <title>Draft Genome Sequence of the Cellulolytic, Mesophilic, Anaerobic Bacterium Clostridium termitidis Strain CT1112 (DSM 5398).</title>
        <authorList>
            <person name="Lal S."/>
            <person name="Ramachandran U."/>
            <person name="Zhang X."/>
            <person name="Munir R."/>
            <person name="Sparling R."/>
            <person name="Levin D.B."/>
        </authorList>
    </citation>
    <scope>NUCLEOTIDE SEQUENCE [LARGE SCALE GENOMIC DNA]</scope>
    <source>
        <strain evidence="5 6">CT1112</strain>
    </source>
</reference>
<dbReference type="InterPro" id="IPR018060">
    <property type="entry name" value="HTH_AraC"/>
</dbReference>
<dbReference type="PANTHER" id="PTHR43280">
    <property type="entry name" value="ARAC-FAMILY TRANSCRIPTIONAL REGULATOR"/>
    <property type="match status" value="1"/>
</dbReference>
<protein>
    <submittedName>
        <fullName evidence="5">AraC family transcriptional regulator</fullName>
    </submittedName>
</protein>
<feature type="domain" description="HTH araC/xylS-type" evidence="4">
    <location>
        <begin position="186"/>
        <end position="284"/>
    </location>
</feature>
<dbReference type="eggNOG" id="COG0662">
    <property type="taxonomic scope" value="Bacteria"/>
</dbReference>
<dbReference type="EMBL" id="AORV01000046">
    <property type="protein sequence ID" value="EMS70766.1"/>
    <property type="molecule type" value="Genomic_DNA"/>
</dbReference>
<evidence type="ECO:0000256" key="2">
    <source>
        <dbReference type="ARBA" id="ARBA00023125"/>
    </source>
</evidence>
<dbReference type="eggNOG" id="COG2207">
    <property type="taxonomic scope" value="Bacteria"/>
</dbReference>
<name>S0FKB8_RUMCE</name>
<dbReference type="InterPro" id="IPR014710">
    <property type="entry name" value="RmlC-like_jellyroll"/>
</dbReference>
<dbReference type="InterPro" id="IPR037923">
    <property type="entry name" value="HTH-like"/>
</dbReference>
<dbReference type="InterPro" id="IPR013096">
    <property type="entry name" value="Cupin_2"/>
</dbReference>